<dbReference type="PANTHER" id="PTHR23501">
    <property type="entry name" value="MAJOR FACILITATOR SUPERFAMILY"/>
    <property type="match status" value="1"/>
</dbReference>
<dbReference type="Pfam" id="PF06609">
    <property type="entry name" value="TRI12"/>
    <property type="match status" value="1"/>
</dbReference>
<organism evidence="9 10">
    <name type="scientific">Aspergillus cavernicola</name>
    <dbReference type="NCBI Taxonomy" id="176166"/>
    <lineage>
        <taxon>Eukaryota</taxon>
        <taxon>Fungi</taxon>
        <taxon>Dikarya</taxon>
        <taxon>Ascomycota</taxon>
        <taxon>Pezizomycotina</taxon>
        <taxon>Eurotiomycetes</taxon>
        <taxon>Eurotiomycetidae</taxon>
        <taxon>Eurotiales</taxon>
        <taxon>Aspergillaceae</taxon>
        <taxon>Aspergillus</taxon>
        <taxon>Aspergillus subgen. Nidulantes</taxon>
    </lineage>
</organism>
<name>A0ABR4HQJ6_9EURO</name>
<proteinExistence type="predicted"/>
<feature type="domain" description="Major facilitator superfamily (MFS) profile" evidence="8">
    <location>
        <begin position="55"/>
        <end position="208"/>
    </location>
</feature>
<dbReference type="PROSITE" id="PS50850">
    <property type="entry name" value="MFS"/>
    <property type="match status" value="1"/>
</dbReference>
<dbReference type="PANTHER" id="PTHR23501:SF109">
    <property type="entry name" value="MAJOR FACILITATOR SUPERFAMILY (MFS) PROFILE DOMAIN-CONTAINING PROTEIN-RELATED"/>
    <property type="match status" value="1"/>
</dbReference>
<evidence type="ECO:0000256" key="7">
    <source>
        <dbReference type="SAM" id="Phobius"/>
    </source>
</evidence>
<keyword evidence="5 7" id="KW-0472">Membrane</keyword>
<reference evidence="9 10" key="1">
    <citation type="submission" date="2024-07" db="EMBL/GenBank/DDBJ databases">
        <title>Section-level genome sequencing and comparative genomics of Aspergillus sections Usti and Cavernicolus.</title>
        <authorList>
            <consortium name="Lawrence Berkeley National Laboratory"/>
            <person name="Nybo J.L."/>
            <person name="Vesth T.C."/>
            <person name="Theobald S."/>
            <person name="Frisvad J.C."/>
            <person name="Larsen T.O."/>
            <person name="Kjaerboelling I."/>
            <person name="Rothschild-Mancinelli K."/>
            <person name="Lyhne E.K."/>
            <person name="Kogle M.E."/>
            <person name="Barry K."/>
            <person name="Clum A."/>
            <person name="Na H."/>
            <person name="Ledsgaard L."/>
            <person name="Lin J."/>
            <person name="Lipzen A."/>
            <person name="Kuo A."/>
            <person name="Riley R."/>
            <person name="Mondo S."/>
            <person name="LaButti K."/>
            <person name="Haridas S."/>
            <person name="Pangalinan J."/>
            <person name="Salamov A.A."/>
            <person name="Simmons B.A."/>
            <person name="Magnuson J.K."/>
            <person name="Chen J."/>
            <person name="Drula E."/>
            <person name="Henrissat B."/>
            <person name="Wiebenga A."/>
            <person name="Lubbers R.J."/>
            <person name="Gomes A.C."/>
            <person name="Makela M.R."/>
            <person name="Stajich J."/>
            <person name="Grigoriev I.V."/>
            <person name="Mortensen U.H."/>
            <person name="De vries R.P."/>
            <person name="Baker S.E."/>
            <person name="Andersen M.R."/>
        </authorList>
    </citation>
    <scope>NUCLEOTIDE SEQUENCE [LARGE SCALE GENOMIC DNA]</scope>
    <source>
        <strain evidence="9 10">CBS 600.67</strain>
    </source>
</reference>
<dbReference type="SUPFAM" id="SSF103473">
    <property type="entry name" value="MFS general substrate transporter"/>
    <property type="match status" value="1"/>
</dbReference>
<protein>
    <recommendedName>
        <fullName evidence="8">Major facilitator superfamily (MFS) profile domain-containing protein</fullName>
    </recommendedName>
</protein>
<keyword evidence="2" id="KW-0813">Transport</keyword>
<feature type="region of interest" description="Disordered" evidence="6">
    <location>
        <begin position="1"/>
        <end position="36"/>
    </location>
</feature>
<evidence type="ECO:0000256" key="1">
    <source>
        <dbReference type="ARBA" id="ARBA00004141"/>
    </source>
</evidence>
<evidence type="ECO:0000256" key="3">
    <source>
        <dbReference type="ARBA" id="ARBA00022692"/>
    </source>
</evidence>
<evidence type="ECO:0000313" key="10">
    <source>
        <dbReference type="Proteomes" id="UP001610335"/>
    </source>
</evidence>
<dbReference type="InterPro" id="IPR010573">
    <property type="entry name" value="MFS_Str1/Tri12-like"/>
</dbReference>
<evidence type="ECO:0000313" key="9">
    <source>
        <dbReference type="EMBL" id="KAL2817763.1"/>
    </source>
</evidence>
<evidence type="ECO:0000256" key="5">
    <source>
        <dbReference type="ARBA" id="ARBA00023136"/>
    </source>
</evidence>
<comment type="subcellular location">
    <subcellularLocation>
        <location evidence="1">Membrane</location>
        <topology evidence="1">Multi-pass membrane protein</topology>
    </subcellularLocation>
</comment>
<evidence type="ECO:0000256" key="4">
    <source>
        <dbReference type="ARBA" id="ARBA00022989"/>
    </source>
</evidence>
<keyword evidence="3 7" id="KW-0812">Transmembrane</keyword>
<dbReference type="InterPro" id="IPR005829">
    <property type="entry name" value="Sugar_transporter_CS"/>
</dbReference>
<feature type="transmembrane region" description="Helical" evidence="7">
    <location>
        <begin position="121"/>
        <end position="140"/>
    </location>
</feature>
<dbReference type="InterPro" id="IPR036259">
    <property type="entry name" value="MFS_trans_sf"/>
</dbReference>
<comment type="caution">
    <text evidence="9">The sequence shown here is derived from an EMBL/GenBank/DDBJ whole genome shotgun (WGS) entry which is preliminary data.</text>
</comment>
<sequence length="208" mass="22490">MHEELKRDTAHLEGGQNPPTFVDTIPANNFDRPPDDRGYLSSEVSKRYWISPAFLGIYSAMGFTFMGTLGGFALFAPLQSDINNDLGPSTNIAYAPLVNVSLSAISIQIVGRMSDVFGRRWFFIVGTAIGLLASILGATAQSITQIIISQALFGISLGIGDSCFWVVSEIVPMKWRYLAVSGQYIDSFPGNPLAAKLTVAFHVNHVGA</sequence>
<keyword evidence="4 7" id="KW-1133">Transmembrane helix</keyword>
<feature type="transmembrane region" description="Helical" evidence="7">
    <location>
        <begin position="55"/>
        <end position="79"/>
    </location>
</feature>
<accession>A0ABR4HQJ6</accession>
<gene>
    <name evidence="9" type="ORF">BDW59DRAFT_165809</name>
</gene>
<dbReference type="Proteomes" id="UP001610335">
    <property type="component" value="Unassembled WGS sequence"/>
</dbReference>
<dbReference type="Gene3D" id="1.20.1250.20">
    <property type="entry name" value="MFS general substrate transporter like domains"/>
    <property type="match status" value="1"/>
</dbReference>
<feature type="transmembrane region" description="Helical" evidence="7">
    <location>
        <begin position="91"/>
        <end position="109"/>
    </location>
</feature>
<feature type="compositionally biased region" description="Basic and acidic residues" evidence="6">
    <location>
        <begin position="1"/>
        <end position="11"/>
    </location>
</feature>
<evidence type="ECO:0000256" key="2">
    <source>
        <dbReference type="ARBA" id="ARBA00022448"/>
    </source>
</evidence>
<dbReference type="EMBL" id="JBFXLS010000089">
    <property type="protein sequence ID" value="KAL2817763.1"/>
    <property type="molecule type" value="Genomic_DNA"/>
</dbReference>
<evidence type="ECO:0000259" key="8">
    <source>
        <dbReference type="PROSITE" id="PS50850"/>
    </source>
</evidence>
<dbReference type="PROSITE" id="PS00216">
    <property type="entry name" value="SUGAR_TRANSPORT_1"/>
    <property type="match status" value="1"/>
</dbReference>
<dbReference type="InterPro" id="IPR020846">
    <property type="entry name" value="MFS_dom"/>
</dbReference>
<feature type="transmembrane region" description="Helical" evidence="7">
    <location>
        <begin position="146"/>
        <end position="167"/>
    </location>
</feature>
<evidence type="ECO:0000256" key="6">
    <source>
        <dbReference type="SAM" id="MobiDB-lite"/>
    </source>
</evidence>
<keyword evidence="10" id="KW-1185">Reference proteome</keyword>